<feature type="region of interest" description="Disordered" evidence="2">
    <location>
        <begin position="860"/>
        <end position="891"/>
    </location>
</feature>
<keyword evidence="3" id="KW-0812">Transmembrane</keyword>
<dbReference type="RefSeq" id="WP_010778764.1">
    <property type="nucleotide sequence ID" value="NZ_ASWH01000002.1"/>
</dbReference>
<dbReference type="Gene3D" id="3.80.10.10">
    <property type="entry name" value="Ribonuclease Inhibitor"/>
    <property type="match status" value="1"/>
</dbReference>
<keyword evidence="7" id="KW-1185">Reference proteome</keyword>
<dbReference type="InterPro" id="IPR042229">
    <property type="entry name" value="Listeria/Bacterioides_rpt_sf"/>
</dbReference>
<dbReference type="InterPro" id="IPR005046">
    <property type="entry name" value="DUF285"/>
</dbReference>
<dbReference type="Gene3D" id="2.60.40.4270">
    <property type="entry name" value="Listeria-Bacteroides repeat domain"/>
    <property type="match status" value="5"/>
</dbReference>
<dbReference type="eggNOG" id="COG3209">
    <property type="taxonomic scope" value="Bacteria"/>
</dbReference>
<dbReference type="eggNOG" id="COG4886">
    <property type="taxonomic scope" value="Bacteria"/>
</dbReference>
<organism evidence="4 6">
    <name type="scientific">Enterococcus gilvus ATCC BAA-350</name>
    <dbReference type="NCBI Taxonomy" id="1158614"/>
    <lineage>
        <taxon>Bacteria</taxon>
        <taxon>Bacillati</taxon>
        <taxon>Bacillota</taxon>
        <taxon>Bacilli</taxon>
        <taxon>Lactobacillales</taxon>
        <taxon>Enterococcaceae</taxon>
        <taxon>Enterococcus</taxon>
    </lineage>
</organism>
<dbReference type="NCBIfam" id="TIGR02543">
    <property type="entry name" value="List_Bact_rpt"/>
    <property type="match status" value="3"/>
</dbReference>
<dbReference type="Pfam" id="PF09479">
    <property type="entry name" value="Flg_new"/>
    <property type="match status" value="5"/>
</dbReference>
<reference evidence="4 6" key="1">
    <citation type="submission" date="2013-02" db="EMBL/GenBank/DDBJ databases">
        <title>The Genome Sequence of Enterococcus gilvus ATCC BAA-350.</title>
        <authorList>
            <consortium name="The Broad Institute Genome Sequencing Platform"/>
            <consortium name="The Broad Institute Genome Sequencing Center for Infectious Disease"/>
            <person name="Earl A.M."/>
            <person name="Gilmore M.S."/>
            <person name="Lebreton F."/>
            <person name="Walker B."/>
            <person name="Young S.K."/>
            <person name="Zeng Q."/>
            <person name="Gargeya S."/>
            <person name="Fitzgerald M."/>
            <person name="Haas B."/>
            <person name="Abouelleil A."/>
            <person name="Alvarado L."/>
            <person name="Arachchi H.M."/>
            <person name="Berlin A.M."/>
            <person name="Chapman S.B."/>
            <person name="Dewar J."/>
            <person name="Goldberg J."/>
            <person name="Griggs A."/>
            <person name="Gujja S."/>
            <person name="Hansen M."/>
            <person name="Howarth C."/>
            <person name="Imamovic A."/>
            <person name="Larimer J."/>
            <person name="McCowan C."/>
            <person name="Murphy C."/>
            <person name="Neiman D."/>
            <person name="Pearson M."/>
            <person name="Priest M."/>
            <person name="Roberts A."/>
            <person name="Saif S."/>
            <person name="Shea T."/>
            <person name="Sisk P."/>
            <person name="Sykes S."/>
            <person name="Wortman J."/>
            <person name="Nusbaum C."/>
            <person name="Birren B."/>
        </authorList>
    </citation>
    <scope>NUCLEOTIDE SEQUENCE [LARGE SCALE GENOMIC DNA]</scope>
    <source>
        <strain evidence="4 6">ATCC BAA-350</strain>
    </source>
</reference>
<keyword evidence="3" id="KW-0472">Membrane</keyword>
<dbReference type="Proteomes" id="UP000013750">
    <property type="component" value="Unassembled WGS sequence"/>
</dbReference>
<dbReference type="EMBL" id="AJDQ01000003">
    <property type="protein sequence ID" value="EOI58241.1"/>
    <property type="molecule type" value="Genomic_DNA"/>
</dbReference>
<name>R2VKQ3_9ENTE</name>
<dbReference type="HOGENOM" id="CLU_317078_0_0_9"/>
<dbReference type="SUPFAM" id="SSF52047">
    <property type="entry name" value="RNI-like"/>
    <property type="match status" value="1"/>
</dbReference>
<keyword evidence="3" id="KW-1133">Transmembrane helix</keyword>
<comment type="caution">
    <text evidence="4">The sequence shown here is derived from an EMBL/GenBank/DDBJ whole genome shotgun (WGS) entry which is preliminary data.</text>
</comment>
<evidence type="ECO:0000313" key="7">
    <source>
        <dbReference type="Proteomes" id="UP000014160"/>
    </source>
</evidence>
<dbReference type="Pfam" id="PF07554">
    <property type="entry name" value="FIVAR"/>
    <property type="match status" value="1"/>
</dbReference>
<evidence type="ECO:0000313" key="4">
    <source>
        <dbReference type="EMBL" id="EOI58241.1"/>
    </source>
</evidence>
<feature type="compositionally biased region" description="Polar residues" evidence="2">
    <location>
        <begin position="861"/>
        <end position="870"/>
    </location>
</feature>
<dbReference type="InterPro" id="IPR013378">
    <property type="entry name" value="InlB-like_B-rpt"/>
</dbReference>
<evidence type="ECO:0000313" key="5">
    <source>
        <dbReference type="EMBL" id="EOW78997.1"/>
    </source>
</evidence>
<protein>
    <submittedName>
        <fullName evidence="4">Bacterial surface protein 26-residue</fullName>
    </submittedName>
</protein>
<dbReference type="PATRIC" id="fig|1158614.3.peg.306"/>
<feature type="transmembrane region" description="Helical" evidence="3">
    <location>
        <begin position="27"/>
        <end position="50"/>
    </location>
</feature>
<accession>R2VKQ3</accession>
<dbReference type="OrthoDB" id="2195281at2"/>
<dbReference type="Gene3D" id="1.20.1270.90">
    <property type="entry name" value="AF1782-like"/>
    <property type="match status" value="1"/>
</dbReference>
<dbReference type="Pfam" id="PF03382">
    <property type="entry name" value="DUF285"/>
    <property type="match status" value="1"/>
</dbReference>
<proteinExistence type="predicted"/>
<evidence type="ECO:0000256" key="2">
    <source>
        <dbReference type="SAM" id="MobiDB-lite"/>
    </source>
</evidence>
<feature type="compositionally biased region" description="Low complexity" evidence="2">
    <location>
        <begin position="55"/>
        <end position="67"/>
    </location>
</feature>
<dbReference type="GO" id="GO:0030313">
    <property type="term" value="C:cell envelope"/>
    <property type="evidence" value="ECO:0007669"/>
    <property type="project" value="UniProtKB-SubCell"/>
</dbReference>
<evidence type="ECO:0000256" key="3">
    <source>
        <dbReference type="SAM" id="Phobius"/>
    </source>
</evidence>
<feature type="region of interest" description="Disordered" evidence="2">
    <location>
        <begin position="55"/>
        <end position="128"/>
    </location>
</feature>
<dbReference type="InterPro" id="IPR032675">
    <property type="entry name" value="LRR_dom_sf"/>
</dbReference>
<dbReference type="AlphaFoldDB" id="R2VKQ3"/>
<evidence type="ECO:0000256" key="1">
    <source>
        <dbReference type="ARBA" id="ARBA00004196"/>
    </source>
</evidence>
<sequence>MKKSETRRSLSADRQPRVISKIHMKQGVCKVAACVFLWANIGLLPIHVVATDTTESTSDTTAPSTSTMLEQATSQPAPSQETSTTTKKITSHAPVSLDETSASAKQDALKEKQKRVSPQEPRPFSSDWYAEEESGCMVIKSYTGDPATIKVPSVIEDKPVAIDLNAVLGTYLRSQTKAFEIEASKEGQAPVKVTGTFEQLFMDNLSLSSALFADADTSTIENMRSVFSGCENLTRADVAGWDTKNVRSMANLFSGCKNLSQVDVSKWDTGNVTNMASMFLSCHGLSALDVSNWDTQNVSVMYSMFANCRSLKSLDASRWRIEKVLSIESLFNGCTNLIRLDLSSWNTVNVQALYGVFGGCEALAELKITRDFITFSLLRELPVSENNGKTTYAWVMDDGETVYDSTSEMVAGHHTLRDDAVHTYTIQRQHEVAFDTDGGTDTPAMQKVFENKKITDPAYSGTKKQNTFIGWTLNGQPVDFTTFEITRPSTLKAHWRTIQYAVRFNKNNGAGAMADQEFFYGEEKTLTPNAFVRTGYTFKNWNTRADGQGTTTYNDGQLVKNLSEIEGDQVDLYAQWHPITYKVTFDSAGGTSTPEQSYTIEQGIKTFATPTRPGYTFQGWYAENKKIEKIEKGSTGDQELTAKWHPITYKVTFDSAGGTSIPEQSYTIEQGIETFATPTRPGYAFQGWYAENKKIEKIAKGETGEQRVKARWKATSYRVIFEPNGGTGDASSQHFIYDKTSNLFPASFTRKGYFFTGWNTQPDGKGTAYSDAQAVNNLTAEQEGSVTLYAQWQPDKTALEELINKEKEKRRRKTSYTKDSWQTYERAMAKAEKVQTDRQATVDEIQIALTSVKNAIAQLVPSKTSDTSQKPARKKTPPQKSAPAKSYPRSGTLSETGLKILGLASVAIAVAGLIKRKDD</sequence>
<dbReference type="Proteomes" id="UP000014160">
    <property type="component" value="Unassembled WGS sequence"/>
</dbReference>
<gene>
    <name evidence="5" type="ORF">I592_03135</name>
    <name evidence="4" type="ORF">UKC_00313</name>
</gene>
<reference evidence="5 7" key="2">
    <citation type="submission" date="2013-03" db="EMBL/GenBank/DDBJ databases">
        <title>The Genome Sequence of Enterococcus gilvus ATCC BAA-350 (PacBio/Illumina hybrid assembly).</title>
        <authorList>
            <consortium name="The Broad Institute Genomics Platform"/>
            <consortium name="The Broad Institute Genome Sequencing Center for Infectious Disease"/>
            <person name="Earl A."/>
            <person name="Russ C."/>
            <person name="Gilmore M."/>
            <person name="Surin D."/>
            <person name="Walker B."/>
            <person name="Young S."/>
            <person name="Zeng Q."/>
            <person name="Gargeya S."/>
            <person name="Fitzgerald M."/>
            <person name="Haas B."/>
            <person name="Abouelleil A."/>
            <person name="Allen A.W."/>
            <person name="Alvarado L."/>
            <person name="Arachchi H.M."/>
            <person name="Berlin A.M."/>
            <person name="Chapman S.B."/>
            <person name="Gainer-Dewar J."/>
            <person name="Goldberg J."/>
            <person name="Griggs A."/>
            <person name="Gujja S."/>
            <person name="Hansen M."/>
            <person name="Howarth C."/>
            <person name="Imamovic A."/>
            <person name="Ireland A."/>
            <person name="Larimer J."/>
            <person name="McCowan C."/>
            <person name="Murphy C."/>
            <person name="Pearson M."/>
            <person name="Poon T.W."/>
            <person name="Priest M."/>
            <person name="Roberts A."/>
            <person name="Saif S."/>
            <person name="Shea T."/>
            <person name="Sisk P."/>
            <person name="Sykes S."/>
            <person name="Wortman J."/>
            <person name="Nusbaum C."/>
            <person name="Birren B."/>
        </authorList>
    </citation>
    <scope>NUCLEOTIDE SEQUENCE [LARGE SCALE GENOMIC DNA]</scope>
    <source>
        <strain evidence="5 7">ATCC BAA-350</strain>
    </source>
</reference>
<dbReference type="EMBL" id="ASWH01000002">
    <property type="protein sequence ID" value="EOW78997.1"/>
    <property type="molecule type" value="Genomic_DNA"/>
</dbReference>
<evidence type="ECO:0000313" key="6">
    <source>
        <dbReference type="Proteomes" id="UP000013750"/>
    </source>
</evidence>
<dbReference type="NCBIfam" id="TIGR02167">
    <property type="entry name" value="Liste_lipo_26"/>
    <property type="match status" value="5"/>
</dbReference>
<dbReference type="InterPro" id="IPR011889">
    <property type="entry name" value="Liste_lipo_26"/>
</dbReference>
<comment type="subcellular location">
    <subcellularLocation>
        <location evidence="1">Cell envelope</location>
    </subcellularLocation>
</comment>
<feature type="compositionally biased region" description="Polar residues" evidence="2">
    <location>
        <begin position="68"/>
        <end position="88"/>
    </location>
</feature>